<dbReference type="AlphaFoldDB" id="A0A1M5GJQ4"/>
<protein>
    <submittedName>
        <fullName evidence="2">Mobile mystery protein A</fullName>
    </submittedName>
</protein>
<proteinExistence type="predicted"/>
<dbReference type="InterPro" id="IPR013435">
    <property type="entry name" value="Mobile_mystery_prot_A"/>
</dbReference>
<dbReference type="NCBIfam" id="TIGR02612">
    <property type="entry name" value="mob_myst_A"/>
    <property type="match status" value="1"/>
</dbReference>
<dbReference type="InterPro" id="IPR010982">
    <property type="entry name" value="Lambda_DNA-bd_dom_sf"/>
</dbReference>
<organism evidence="2 3">
    <name type="scientific">Bradyrhizobium erythrophlei</name>
    <dbReference type="NCBI Taxonomy" id="1437360"/>
    <lineage>
        <taxon>Bacteria</taxon>
        <taxon>Pseudomonadati</taxon>
        <taxon>Pseudomonadota</taxon>
        <taxon>Alphaproteobacteria</taxon>
        <taxon>Hyphomicrobiales</taxon>
        <taxon>Nitrobacteraceae</taxon>
        <taxon>Bradyrhizobium</taxon>
    </lineage>
</organism>
<dbReference type="Pfam" id="PF01381">
    <property type="entry name" value="HTH_3"/>
    <property type="match status" value="1"/>
</dbReference>
<name>A0A1M5GJQ4_9BRAD</name>
<dbReference type="RefSeq" id="WP_079564089.1">
    <property type="nucleotide sequence ID" value="NZ_LT670818.1"/>
</dbReference>
<evidence type="ECO:0000313" key="2">
    <source>
        <dbReference type="EMBL" id="SHG03906.1"/>
    </source>
</evidence>
<gene>
    <name evidence="2" type="ORF">SAMN05444169_0197</name>
</gene>
<dbReference type="InterPro" id="IPR001387">
    <property type="entry name" value="Cro/C1-type_HTH"/>
</dbReference>
<dbReference type="SUPFAM" id="SSF47413">
    <property type="entry name" value="lambda repressor-like DNA-binding domains"/>
    <property type="match status" value="1"/>
</dbReference>
<accession>A0A1M5GJQ4</accession>
<feature type="domain" description="HTH cro/C1-type" evidence="1">
    <location>
        <begin position="29"/>
        <end position="85"/>
    </location>
</feature>
<dbReference type="EMBL" id="LT670818">
    <property type="protein sequence ID" value="SHG03906.1"/>
    <property type="molecule type" value="Genomic_DNA"/>
</dbReference>
<sequence length="150" mass="17224">MKDAIRHLDKRFSGLRKFTTLQRPPRGWLRAIRDALGMTTAQYGKRLGVSQPRIVELEKSEQNGSVTLNTLQRAAEALGCRLVYVLVPERPLAEVVNERAELIAERQSKAIEHTMRLEDQAVRDKKAARALREQAIEDLLKRPARLWDEE</sequence>
<evidence type="ECO:0000313" key="3">
    <source>
        <dbReference type="Proteomes" id="UP000190675"/>
    </source>
</evidence>
<evidence type="ECO:0000259" key="1">
    <source>
        <dbReference type="PROSITE" id="PS50943"/>
    </source>
</evidence>
<dbReference type="SMART" id="SM00530">
    <property type="entry name" value="HTH_XRE"/>
    <property type="match status" value="1"/>
</dbReference>
<dbReference type="CDD" id="cd00093">
    <property type="entry name" value="HTH_XRE"/>
    <property type="match status" value="1"/>
</dbReference>
<dbReference type="Gene3D" id="1.10.260.40">
    <property type="entry name" value="lambda repressor-like DNA-binding domains"/>
    <property type="match status" value="1"/>
</dbReference>
<dbReference type="GO" id="GO:0003677">
    <property type="term" value="F:DNA binding"/>
    <property type="evidence" value="ECO:0007669"/>
    <property type="project" value="InterPro"/>
</dbReference>
<dbReference type="Proteomes" id="UP000190675">
    <property type="component" value="Chromosome I"/>
</dbReference>
<dbReference type="OrthoDB" id="9785949at2"/>
<dbReference type="PROSITE" id="PS50943">
    <property type="entry name" value="HTH_CROC1"/>
    <property type="match status" value="1"/>
</dbReference>
<reference evidence="2 3" key="1">
    <citation type="submission" date="2016-11" db="EMBL/GenBank/DDBJ databases">
        <authorList>
            <person name="Jaros S."/>
            <person name="Januszkiewicz K."/>
            <person name="Wedrychowicz H."/>
        </authorList>
    </citation>
    <scope>NUCLEOTIDE SEQUENCE [LARGE SCALE GENOMIC DNA]</scope>
    <source>
        <strain evidence="2 3">GAS242</strain>
    </source>
</reference>